<dbReference type="InterPro" id="IPR050287">
    <property type="entry name" value="MTA/SAH_deaminase"/>
</dbReference>
<sequence>MEEIFLENRHHLLIRSKYLLPLPQSPLYDGAIEIKDLKIHRIGPYRSLKKEVSKAKLIDLEDLVVLPVLTNAHLHLELSALRFRIPPSGKFLLWVRQVIKKRADLTPIEIKESATFALNELLREGIGVIGEVTNSALTVEILSKSPLYGYIFQEIINFKGSSPLSELKDFSPRFKITYSAHAPYTVSPLLLQVIKSYNRKRKRLFVIHLAESSEEIEFLKQGKGPIAELLKERGQWNESFKAPGISPVKYLESLNALDENTLIVHGIHLEDEDLEILAKRGVKVCVCPRSNLYTGAGFPNLSKMLAYGLTICLGTDSLASNDRLSIFEEIKTLHSFYTEIPPLKLLEMATVNGARILGFEERGSLNFGAWANLLAVATSTPLSNSMDKALEEFLSCEKEVKYRFYAGL</sequence>
<organism evidence="3 4">
    <name type="scientific">Caldimicrobium thiodismutans</name>
    <dbReference type="NCBI Taxonomy" id="1653476"/>
    <lineage>
        <taxon>Bacteria</taxon>
        <taxon>Pseudomonadati</taxon>
        <taxon>Thermodesulfobacteriota</taxon>
        <taxon>Thermodesulfobacteria</taxon>
        <taxon>Thermodesulfobacteriales</taxon>
        <taxon>Thermodesulfobacteriaceae</taxon>
        <taxon>Caldimicrobium</taxon>
    </lineage>
</organism>
<evidence type="ECO:0000256" key="1">
    <source>
        <dbReference type="ARBA" id="ARBA00022801"/>
    </source>
</evidence>
<dbReference type="EMBL" id="AP014945">
    <property type="protein sequence ID" value="BAU22643.1"/>
    <property type="molecule type" value="Genomic_DNA"/>
</dbReference>
<dbReference type="PANTHER" id="PTHR43794:SF11">
    <property type="entry name" value="AMIDOHYDROLASE-RELATED DOMAIN-CONTAINING PROTEIN"/>
    <property type="match status" value="1"/>
</dbReference>
<dbReference type="Gene3D" id="2.30.40.10">
    <property type="entry name" value="Urease, subunit C, domain 1"/>
    <property type="match status" value="1"/>
</dbReference>
<evidence type="ECO:0000313" key="4">
    <source>
        <dbReference type="Proteomes" id="UP000068196"/>
    </source>
</evidence>
<evidence type="ECO:0000259" key="2">
    <source>
        <dbReference type="Pfam" id="PF01979"/>
    </source>
</evidence>
<dbReference type="PANTHER" id="PTHR43794">
    <property type="entry name" value="AMINOHYDROLASE SSNA-RELATED"/>
    <property type="match status" value="1"/>
</dbReference>
<dbReference type="Proteomes" id="UP000068196">
    <property type="component" value="Chromosome"/>
</dbReference>
<dbReference type="OrthoDB" id="9807210at2"/>
<dbReference type="SUPFAM" id="SSF51338">
    <property type="entry name" value="Composite domain of metallo-dependent hydrolases"/>
    <property type="match status" value="1"/>
</dbReference>
<protein>
    <recommendedName>
        <fullName evidence="2">Amidohydrolase-related domain-containing protein</fullName>
    </recommendedName>
</protein>
<reference evidence="3 4" key="1">
    <citation type="journal article" date="2016" name="Int. J. Syst. Evol. Microbiol.">
        <title>Caldimicrobium thiodismutans sp. nov., a sulfur-disproportionating bacterium isolated from a hot spring, and emended description of the genus Caldimicrobium.</title>
        <authorList>
            <person name="Kojima H."/>
            <person name="Umezawa K."/>
            <person name="Fukui M."/>
        </authorList>
    </citation>
    <scope>NUCLEOTIDE SEQUENCE [LARGE SCALE GENOMIC DNA]</scope>
    <source>
        <strain evidence="3 4">TF1</strain>
    </source>
</reference>
<name>A0A0U5AF63_9BACT</name>
<dbReference type="InterPro" id="IPR006680">
    <property type="entry name" value="Amidohydro-rel"/>
</dbReference>
<gene>
    <name evidence="3" type="ORF">THC_0243</name>
</gene>
<keyword evidence="4" id="KW-1185">Reference proteome</keyword>
<dbReference type="Gene3D" id="3.20.20.140">
    <property type="entry name" value="Metal-dependent hydrolases"/>
    <property type="match status" value="1"/>
</dbReference>
<dbReference type="SUPFAM" id="SSF51556">
    <property type="entry name" value="Metallo-dependent hydrolases"/>
    <property type="match status" value="1"/>
</dbReference>
<keyword evidence="1" id="KW-0378">Hydrolase</keyword>
<dbReference type="GO" id="GO:0016810">
    <property type="term" value="F:hydrolase activity, acting on carbon-nitrogen (but not peptide) bonds"/>
    <property type="evidence" value="ECO:0007669"/>
    <property type="project" value="InterPro"/>
</dbReference>
<dbReference type="InterPro" id="IPR011059">
    <property type="entry name" value="Metal-dep_hydrolase_composite"/>
</dbReference>
<evidence type="ECO:0000313" key="3">
    <source>
        <dbReference type="EMBL" id="BAU22643.1"/>
    </source>
</evidence>
<feature type="domain" description="Amidohydrolase-related" evidence="2">
    <location>
        <begin position="64"/>
        <end position="401"/>
    </location>
</feature>
<reference evidence="4" key="2">
    <citation type="journal article" date="2016" name="Int. J. Syst. Evol. Microbiol.">
        <title>Caldimicrobium thiodismutans sp. nov., a sulfur-disproportionating bacterium isolated from a hot spring.</title>
        <authorList>
            <person name="Kojima H."/>
            <person name="Umezawa K."/>
            <person name="Fukui M."/>
        </authorList>
    </citation>
    <scope>NUCLEOTIDE SEQUENCE [LARGE SCALE GENOMIC DNA]</scope>
    <source>
        <strain evidence="4">TF1</strain>
    </source>
</reference>
<dbReference type="STRING" id="1653476.THC_0243"/>
<dbReference type="KEGG" id="cthi:THC_0243"/>
<proteinExistence type="predicted"/>
<dbReference type="InterPro" id="IPR032466">
    <property type="entry name" value="Metal_Hydrolase"/>
</dbReference>
<dbReference type="AlphaFoldDB" id="A0A0U5AF63"/>
<accession>A0A0U5AF63</accession>
<dbReference type="RefSeq" id="WP_068512158.1">
    <property type="nucleotide sequence ID" value="NZ_AP014945.1"/>
</dbReference>
<dbReference type="Pfam" id="PF01979">
    <property type="entry name" value="Amidohydro_1"/>
    <property type="match status" value="1"/>
</dbReference>